<proteinExistence type="predicted"/>
<evidence type="ECO:0000313" key="2">
    <source>
        <dbReference type="Proteomes" id="UP000293846"/>
    </source>
</evidence>
<dbReference type="OrthoDB" id="4822551at2"/>
<dbReference type="STRING" id="1742358.GCA_001439605_01778"/>
<evidence type="ECO:0000313" key="1">
    <source>
        <dbReference type="EMBL" id="TCJ01805.1"/>
    </source>
</evidence>
<gene>
    <name evidence="1" type="ORF">E0Y62_22310</name>
</gene>
<dbReference type="RefSeq" id="WP_131238243.1">
    <property type="nucleotide sequence ID" value="NZ_SJTH01000049.1"/>
</dbReference>
<accession>A0A4R1AW87</accession>
<dbReference type="AlphaFoldDB" id="A0A4R1AW87"/>
<name>A0A4R1AW87_9BACI</name>
<sequence length="189" mass="21705">MSNTIGAIIGYVVYKVGFTSKLTCMKLIASCSTAILLLVCVMCVSEILDKRVSSKQPLQHIEETMGKKPLTKDIPNFTITGDTIEPQFNLYSNEDTSETYTYNVEGKEELIFYLNLGIPDTEEFKGKVTIYTDDSVRIQIDEEYLTESRTLEMPLEIPLFYETKEMTIVITGNIKLWDVVFTELKHWWE</sequence>
<dbReference type="Proteomes" id="UP000293846">
    <property type="component" value="Unassembled WGS sequence"/>
</dbReference>
<dbReference type="EMBL" id="SJTH01000049">
    <property type="protein sequence ID" value="TCJ01805.1"/>
    <property type="molecule type" value="Genomic_DNA"/>
</dbReference>
<organism evidence="1 2">
    <name type="scientific">Cytobacillus praedii</name>
    <dbReference type="NCBI Taxonomy" id="1742358"/>
    <lineage>
        <taxon>Bacteria</taxon>
        <taxon>Bacillati</taxon>
        <taxon>Bacillota</taxon>
        <taxon>Bacilli</taxon>
        <taxon>Bacillales</taxon>
        <taxon>Bacillaceae</taxon>
        <taxon>Cytobacillus</taxon>
    </lineage>
</organism>
<protein>
    <submittedName>
        <fullName evidence="1">Uncharacterized protein</fullName>
    </submittedName>
</protein>
<reference evidence="1 2" key="1">
    <citation type="submission" date="2019-03" db="EMBL/GenBank/DDBJ databases">
        <authorList>
            <person name="Jensen L."/>
            <person name="Storgaard J."/>
            <person name="Sulaj E."/>
            <person name="Schramm A."/>
            <person name="Marshall I.P.G."/>
        </authorList>
    </citation>
    <scope>NUCLEOTIDE SEQUENCE [LARGE SCALE GENOMIC DNA]</scope>
    <source>
        <strain evidence="1 2">2017H2G3</strain>
    </source>
</reference>
<comment type="caution">
    <text evidence="1">The sequence shown here is derived from an EMBL/GenBank/DDBJ whole genome shotgun (WGS) entry which is preliminary data.</text>
</comment>
<keyword evidence="2" id="KW-1185">Reference proteome</keyword>